<dbReference type="Proteomes" id="UP000789759">
    <property type="component" value="Unassembled WGS sequence"/>
</dbReference>
<accession>A0A9N8ZGB7</accession>
<reference evidence="1" key="1">
    <citation type="submission" date="2021-06" db="EMBL/GenBank/DDBJ databases">
        <authorList>
            <person name="Kallberg Y."/>
            <person name="Tangrot J."/>
            <person name="Rosling A."/>
        </authorList>
    </citation>
    <scope>NUCLEOTIDE SEQUENCE</scope>
    <source>
        <strain evidence="1">FL966</strain>
    </source>
</reference>
<organism evidence="1 2">
    <name type="scientific">Cetraspora pellucida</name>
    <dbReference type="NCBI Taxonomy" id="1433469"/>
    <lineage>
        <taxon>Eukaryota</taxon>
        <taxon>Fungi</taxon>
        <taxon>Fungi incertae sedis</taxon>
        <taxon>Mucoromycota</taxon>
        <taxon>Glomeromycotina</taxon>
        <taxon>Glomeromycetes</taxon>
        <taxon>Diversisporales</taxon>
        <taxon>Gigasporaceae</taxon>
        <taxon>Cetraspora</taxon>
    </lineage>
</organism>
<keyword evidence="2" id="KW-1185">Reference proteome</keyword>
<comment type="caution">
    <text evidence="1">The sequence shown here is derived from an EMBL/GenBank/DDBJ whole genome shotgun (WGS) entry which is preliminary data.</text>
</comment>
<proteinExistence type="predicted"/>
<sequence length="47" mass="5319">MVNHKNISIQKESYDDIVVNKGLTEIVLLNVTGTTRMKERGQSTQQT</sequence>
<evidence type="ECO:0000313" key="2">
    <source>
        <dbReference type="Proteomes" id="UP000789759"/>
    </source>
</evidence>
<dbReference type="AlphaFoldDB" id="A0A9N8ZGB7"/>
<protein>
    <submittedName>
        <fullName evidence="1">22809_t:CDS:1</fullName>
    </submittedName>
</protein>
<gene>
    <name evidence="1" type="ORF">CPELLU_LOCUS1899</name>
</gene>
<dbReference type="EMBL" id="CAJVQA010000756">
    <property type="protein sequence ID" value="CAG8489270.1"/>
    <property type="molecule type" value="Genomic_DNA"/>
</dbReference>
<evidence type="ECO:0000313" key="1">
    <source>
        <dbReference type="EMBL" id="CAG8489270.1"/>
    </source>
</evidence>
<name>A0A9N8ZGB7_9GLOM</name>